<feature type="region of interest" description="Disordered" evidence="9">
    <location>
        <begin position="140"/>
        <end position="166"/>
    </location>
</feature>
<dbReference type="SMART" id="SM00499">
    <property type="entry name" value="AAI"/>
    <property type="match status" value="1"/>
</dbReference>
<evidence type="ECO:0000256" key="2">
    <source>
        <dbReference type="ARBA" id="ARBA00009748"/>
    </source>
</evidence>
<evidence type="ECO:0000313" key="14">
    <source>
        <dbReference type="Proteomes" id="UP001293593"/>
    </source>
</evidence>
<evidence type="ECO:0000256" key="7">
    <source>
        <dbReference type="ARBA" id="ARBA00023180"/>
    </source>
</evidence>
<feature type="signal peptide" evidence="11">
    <location>
        <begin position="1"/>
        <end position="28"/>
    </location>
</feature>
<comment type="subcellular location">
    <subcellularLocation>
        <location evidence="1">Cell membrane</location>
        <topology evidence="1">Lipid-anchor</topology>
        <topology evidence="1">GPI-anchor</topology>
    </subcellularLocation>
</comment>
<keyword evidence="10" id="KW-0812">Transmembrane</keyword>
<accession>A0AAE1MLM4</accession>
<keyword evidence="7" id="KW-0325">Glycoprotein</keyword>
<dbReference type="InterPro" id="IPR036312">
    <property type="entry name" value="Bifun_inhib/LTP/seed_sf"/>
</dbReference>
<dbReference type="SUPFAM" id="SSF47699">
    <property type="entry name" value="Bifunctional inhibitor/lipid-transfer protein/seed storage 2S albumin"/>
    <property type="match status" value="1"/>
</dbReference>
<dbReference type="GO" id="GO:0098552">
    <property type="term" value="C:side of membrane"/>
    <property type="evidence" value="ECO:0007669"/>
    <property type="project" value="UniProtKB-KW"/>
</dbReference>
<dbReference type="GO" id="GO:0006869">
    <property type="term" value="P:lipid transport"/>
    <property type="evidence" value="ECO:0007669"/>
    <property type="project" value="InterPro"/>
</dbReference>
<dbReference type="PRINTS" id="PR00382">
    <property type="entry name" value="LIPIDTRNSFER"/>
</dbReference>
<evidence type="ECO:0000256" key="4">
    <source>
        <dbReference type="ARBA" id="ARBA00022622"/>
    </source>
</evidence>
<dbReference type="InterPro" id="IPR016140">
    <property type="entry name" value="Bifunc_inhib/LTP/seed_store"/>
</dbReference>
<protein>
    <recommendedName>
        <fullName evidence="12">Bifunctional inhibitor/plant lipid transfer protein/seed storage helical domain-containing protein</fullName>
    </recommendedName>
</protein>
<dbReference type="GO" id="GO:0005886">
    <property type="term" value="C:plasma membrane"/>
    <property type="evidence" value="ECO:0007669"/>
    <property type="project" value="UniProtKB-SubCell"/>
</dbReference>
<dbReference type="Gene3D" id="1.10.110.10">
    <property type="entry name" value="Plant lipid-transfer and hydrophobic proteins"/>
    <property type="match status" value="1"/>
</dbReference>
<organism evidence="13 14">
    <name type="scientific">Acacia crassicarpa</name>
    <name type="common">northern wattle</name>
    <dbReference type="NCBI Taxonomy" id="499986"/>
    <lineage>
        <taxon>Eukaryota</taxon>
        <taxon>Viridiplantae</taxon>
        <taxon>Streptophyta</taxon>
        <taxon>Embryophyta</taxon>
        <taxon>Tracheophyta</taxon>
        <taxon>Spermatophyta</taxon>
        <taxon>Magnoliopsida</taxon>
        <taxon>eudicotyledons</taxon>
        <taxon>Gunneridae</taxon>
        <taxon>Pentapetalae</taxon>
        <taxon>rosids</taxon>
        <taxon>fabids</taxon>
        <taxon>Fabales</taxon>
        <taxon>Fabaceae</taxon>
        <taxon>Caesalpinioideae</taxon>
        <taxon>mimosoid clade</taxon>
        <taxon>Acacieae</taxon>
        <taxon>Acacia</taxon>
    </lineage>
</organism>
<evidence type="ECO:0000256" key="9">
    <source>
        <dbReference type="SAM" id="MobiDB-lite"/>
    </source>
</evidence>
<keyword evidence="8" id="KW-0449">Lipoprotein</keyword>
<dbReference type="GO" id="GO:0008289">
    <property type="term" value="F:lipid binding"/>
    <property type="evidence" value="ECO:0007669"/>
    <property type="project" value="InterPro"/>
</dbReference>
<evidence type="ECO:0000256" key="6">
    <source>
        <dbReference type="ARBA" id="ARBA00023157"/>
    </source>
</evidence>
<dbReference type="PANTHER" id="PTHR33044">
    <property type="entry name" value="BIFUNCTIONAL INHIBITOR/LIPID-TRANSFER PROTEIN/SEED STORAGE 2S ALBUMIN SUPERFAMILY PROTEIN-RELATED"/>
    <property type="match status" value="1"/>
</dbReference>
<evidence type="ECO:0000256" key="5">
    <source>
        <dbReference type="ARBA" id="ARBA00022729"/>
    </source>
</evidence>
<evidence type="ECO:0000256" key="10">
    <source>
        <dbReference type="SAM" id="Phobius"/>
    </source>
</evidence>
<dbReference type="AlphaFoldDB" id="A0AAE1MLM4"/>
<name>A0AAE1MLM4_9FABA</name>
<keyword evidence="6" id="KW-1015">Disulfide bond</keyword>
<dbReference type="Proteomes" id="UP001293593">
    <property type="component" value="Unassembled WGS sequence"/>
</dbReference>
<feature type="transmembrane region" description="Helical" evidence="10">
    <location>
        <begin position="174"/>
        <end position="200"/>
    </location>
</feature>
<evidence type="ECO:0000256" key="11">
    <source>
        <dbReference type="SAM" id="SignalP"/>
    </source>
</evidence>
<evidence type="ECO:0000256" key="3">
    <source>
        <dbReference type="ARBA" id="ARBA00022475"/>
    </source>
</evidence>
<keyword evidence="4" id="KW-0336">GPI-anchor</keyword>
<dbReference type="InterPro" id="IPR043325">
    <property type="entry name" value="LTSS"/>
</dbReference>
<keyword evidence="3" id="KW-1003">Cell membrane</keyword>
<dbReference type="EMBL" id="JAWXYG010000008">
    <property type="protein sequence ID" value="KAK4265046.1"/>
    <property type="molecule type" value="Genomic_DNA"/>
</dbReference>
<keyword evidence="10" id="KW-0472">Membrane</keyword>
<sequence>MTMEHKRLCLCLILSLSLVLLGGSVVGAAEDLVTKCGQVVQKVIPCLSFAQGQAAVPTKDCCDAAASIKESSPECMCFVIQQTHKGNEQSKSLGIREDKLLQLPSACKLKANISNCPKLLGLPADSPDAAIFKTTNSSSAATATAGGANDTTTTTNSGNSTSPGSVGSTLQSPLFANVLVVALSVVLLAAFPTSGFLSVFT</sequence>
<evidence type="ECO:0000313" key="13">
    <source>
        <dbReference type="EMBL" id="KAK4265046.1"/>
    </source>
</evidence>
<keyword evidence="10" id="KW-1133">Transmembrane helix</keyword>
<feature type="domain" description="Bifunctional inhibitor/plant lipid transfer protein/seed storage helical" evidence="12">
    <location>
        <begin position="36"/>
        <end position="116"/>
    </location>
</feature>
<proteinExistence type="inferred from homology"/>
<dbReference type="CDD" id="cd00010">
    <property type="entry name" value="AAI_LTSS"/>
    <property type="match status" value="1"/>
</dbReference>
<evidence type="ECO:0000256" key="8">
    <source>
        <dbReference type="ARBA" id="ARBA00023288"/>
    </source>
</evidence>
<dbReference type="Pfam" id="PF14368">
    <property type="entry name" value="LTP_2"/>
    <property type="match status" value="1"/>
</dbReference>
<gene>
    <name evidence="13" type="ORF">QN277_026149</name>
</gene>
<evidence type="ECO:0000259" key="12">
    <source>
        <dbReference type="SMART" id="SM00499"/>
    </source>
</evidence>
<dbReference type="InterPro" id="IPR000528">
    <property type="entry name" value="Plant_nsLTP"/>
</dbReference>
<keyword evidence="5 11" id="KW-0732">Signal</keyword>
<reference evidence="13" key="1">
    <citation type="submission" date="2023-10" db="EMBL/GenBank/DDBJ databases">
        <title>Chromosome-level genome of the transformable northern wattle, Acacia crassicarpa.</title>
        <authorList>
            <person name="Massaro I."/>
            <person name="Sinha N.R."/>
            <person name="Poethig S."/>
            <person name="Leichty A.R."/>
        </authorList>
    </citation>
    <scope>NUCLEOTIDE SEQUENCE</scope>
    <source>
        <strain evidence="13">Acra3RX</strain>
        <tissue evidence="13">Leaf</tissue>
    </source>
</reference>
<evidence type="ECO:0000256" key="1">
    <source>
        <dbReference type="ARBA" id="ARBA00004609"/>
    </source>
</evidence>
<keyword evidence="14" id="KW-1185">Reference proteome</keyword>
<feature type="chain" id="PRO_5041970117" description="Bifunctional inhibitor/plant lipid transfer protein/seed storage helical domain-containing protein" evidence="11">
    <location>
        <begin position="29"/>
        <end position="201"/>
    </location>
</feature>
<comment type="caution">
    <text evidence="13">The sequence shown here is derived from an EMBL/GenBank/DDBJ whole genome shotgun (WGS) entry which is preliminary data.</text>
</comment>
<comment type="similarity">
    <text evidence="2">Belongs to the plant LTP family.</text>
</comment>